<dbReference type="SUPFAM" id="SSF64593">
    <property type="entry name" value="Intermediate filament protein, coiled coil region"/>
    <property type="match status" value="1"/>
</dbReference>
<evidence type="ECO:0000313" key="7">
    <source>
        <dbReference type="Ensembl" id="ENSEBUP00000025158.1"/>
    </source>
</evidence>
<evidence type="ECO:0000256" key="5">
    <source>
        <dbReference type="SAM" id="MobiDB-lite"/>
    </source>
</evidence>
<protein>
    <recommendedName>
        <fullName evidence="6">IF rod domain-containing protein</fullName>
    </recommendedName>
</protein>
<keyword evidence="1 3" id="KW-0403">Intermediate filament</keyword>
<dbReference type="PRINTS" id="PR01248">
    <property type="entry name" value="TYPE1KERATIN"/>
</dbReference>
<evidence type="ECO:0000256" key="3">
    <source>
        <dbReference type="RuleBase" id="RU000685"/>
    </source>
</evidence>
<accession>A0A8C4X167</accession>
<comment type="similarity">
    <text evidence="3">Belongs to the intermediate filament family.</text>
</comment>
<dbReference type="InterPro" id="IPR039008">
    <property type="entry name" value="IF_rod_dom"/>
</dbReference>
<dbReference type="PROSITE" id="PS51842">
    <property type="entry name" value="IF_ROD_2"/>
    <property type="match status" value="1"/>
</dbReference>
<feature type="coiled-coil region" evidence="4">
    <location>
        <begin position="94"/>
        <end position="121"/>
    </location>
</feature>
<proteinExistence type="inferred from homology"/>
<evidence type="ECO:0000259" key="6">
    <source>
        <dbReference type="PROSITE" id="PS51842"/>
    </source>
</evidence>
<keyword evidence="8" id="KW-1185">Reference proteome</keyword>
<dbReference type="InterPro" id="IPR002957">
    <property type="entry name" value="Keratin_I"/>
</dbReference>
<keyword evidence="2 4" id="KW-0175">Coiled coil</keyword>
<dbReference type="AlphaFoldDB" id="A0A8C4X167"/>
<dbReference type="Ensembl" id="ENSEBUT00000025734.1">
    <property type="protein sequence ID" value="ENSEBUP00000025158.1"/>
    <property type="gene ID" value="ENSEBUG00000015519.1"/>
</dbReference>
<organism evidence="7 8">
    <name type="scientific">Eptatretus burgeri</name>
    <name type="common">Inshore hagfish</name>
    <dbReference type="NCBI Taxonomy" id="7764"/>
    <lineage>
        <taxon>Eukaryota</taxon>
        <taxon>Metazoa</taxon>
        <taxon>Chordata</taxon>
        <taxon>Craniata</taxon>
        <taxon>Vertebrata</taxon>
        <taxon>Cyclostomata</taxon>
        <taxon>Myxini</taxon>
        <taxon>Myxiniformes</taxon>
        <taxon>Myxinidae</taxon>
        <taxon>Eptatretinae</taxon>
        <taxon>Eptatretus</taxon>
    </lineage>
</organism>
<feature type="coiled-coil region" evidence="4">
    <location>
        <begin position="194"/>
        <end position="221"/>
    </location>
</feature>
<dbReference type="GO" id="GO:0005198">
    <property type="term" value="F:structural molecule activity"/>
    <property type="evidence" value="ECO:0007669"/>
    <property type="project" value="InterPro"/>
</dbReference>
<dbReference type="Gene3D" id="1.20.5.1160">
    <property type="entry name" value="Vasodilator-stimulated phosphoprotein"/>
    <property type="match status" value="1"/>
</dbReference>
<dbReference type="SMART" id="SM01391">
    <property type="entry name" value="Filament"/>
    <property type="match status" value="1"/>
</dbReference>
<name>A0A8C4X167_EPTBU</name>
<dbReference type="InterPro" id="IPR018039">
    <property type="entry name" value="IF_conserved"/>
</dbReference>
<feature type="domain" description="IF rod" evidence="6">
    <location>
        <begin position="1"/>
        <end position="296"/>
    </location>
</feature>
<dbReference type="PANTHER" id="PTHR23239">
    <property type="entry name" value="INTERMEDIATE FILAMENT"/>
    <property type="match status" value="1"/>
</dbReference>
<dbReference type="GeneTree" id="ENSGT00950000182969"/>
<evidence type="ECO:0000256" key="2">
    <source>
        <dbReference type="ARBA" id="ARBA00023054"/>
    </source>
</evidence>
<evidence type="ECO:0000256" key="1">
    <source>
        <dbReference type="ARBA" id="ARBA00022754"/>
    </source>
</evidence>
<feature type="region of interest" description="Disordered" evidence="5">
    <location>
        <begin position="294"/>
        <end position="348"/>
    </location>
</feature>
<dbReference type="PROSITE" id="PS00226">
    <property type="entry name" value="IF_ROD_1"/>
    <property type="match status" value="1"/>
</dbReference>
<reference evidence="7" key="2">
    <citation type="submission" date="2025-09" db="UniProtKB">
        <authorList>
            <consortium name="Ensembl"/>
        </authorList>
    </citation>
    <scope>IDENTIFICATION</scope>
</reference>
<dbReference type="PANTHER" id="PTHR23239:SF344">
    <property type="entry name" value="KERATIN, TYPE I CYTOSKELETAL 15-LIKE"/>
    <property type="match status" value="1"/>
</dbReference>
<evidence type="ECO:0000313" key="8">
    <source>
        <dbReference type="Proteomes" id="UP000694388"/>
    </source>
</evidence>
<dbReference type="Gene3D" id="1.20.5.500">
    <property type="entry name" value="Single helix bin"/>
    <property type="match status" value="1"/>
</dbReference>
<evidence type="ECO:0000256" key="4">
    <source>
        <dbReference type="SAM" id="Coils"/>
    </source>
</evidence>
<dbReference type="Proteomes" id="UP000694388">
    <property type="component" value="Unplaced"/>
</dbReference>
<reference evidence="7" key="1">
    <citation type="submission" date="2025-08" db="UniProtKB">
        <authorList>
            <consortium name="Ensembl"/>
        </authorList>
    </citation>
    <scope>IDENTIFICATION</scope>
</reference>
<dbReference type="Pfam" id="PF00038">
    <property type="entry name" value="Filament"/>
    <property type="match status" value="1"/>
</dbReference>
<dbReference type="Gene3D" id="1.20.5.170">
    <property type="match status" value="1"/>
</dbReference>
<feature type="compositionally biased region" description="Polar residues" evidence="5">
    <location>
        <begin position="319"/>
        <end position="330"/>
    </location>
</feature>
<dbReference type="GO" id="GO:0005882">
    <property type="term" value="C:intermediate filament"/>
    <property type="evidence" value="ECO:0007669"/>
    <property type="project" value="UniProtKB-KW"/>
</dbReference>
<sequence length="428" mass="47816">MDKVKLLEQTNQNLENQIKEIFGKVNQTPDLSSFYKQVEELKGNAHRISVENTQLALAIDNGKEEAKEFRIKIESETAAMRAIEYDIGSLNQIVEKIQTERKHLDEQLGSLQREMESIRGNHNEKLQGLRVAVNDEGVHVKVDDVRGADLVQILADMRLEYENITQKSRADIEAIYQTQIEHANPNTTQNLEAIELAKKQANDLRRQMQTLTMDIQTQSNAISSLKSTLNHSEERYSYELNKFLPITGYLEEELSKIKGNLEHQRQEYDTALNAKMMLEMEIATYRQLLEAGGARDGEKTDDNIVYDVPDYDIPRKPSTDSNVNNASNKQDPCLDNRATAQPPGDGDSCAVNTDVRASSAPPFGVQGTVCLDDSSRIGDRLCKDGISSLDSGLSLPGLLGSKSPISSQGSDSALYITKECKRESVLRP</sequence>